<evidence type="ECO:0008006" key="4">
    <source>
        <dbReference type="Google" id="ProtNLM"/>
    </source>
</evidence>
<evidence type="ECO:0000313" key="3">
    <source>
        <dbReference type="Proteomes" id="UP000253204"/>
    </source>
</evidence>
<feature type="signal peptide" evidence="1">
    <location>
        <begin position="1"/>
        <end position="25"/>
    </location>
</feature>
<keyword evidence="3" id="KW-1185">Reference proteome</keyword>
<dbReference type="RefSeq" id="WP_114485849.1">
    <property type="nucleotide sequence ID" value="NZ_CBCSHM010000110.1"/>
</dbReference>
<reference evidence="2 3" key="1">
    <citation type="submission" date="2018-07" db="EMBL/GenBank/DDBJ databases">
        <title>Halomonas rutogse sp. nov., isolated from Lake TangqianCo on Tibetan Plateau.</title>
        <authorList>
            <person name="Lu H."/>
            <person name="Xing P."/>
            <person name="Wu Q."/>
        </authorList>
    </citation>
    <scope>NUCLEOTIDE SEQUENCE [LARGE SCALE GENOMIC DNA]</scope>
    <source>
        <strain evidence="2 3">TQ8S</strain>
    </source>
</reference>
<dbReference type="PANTHER" id="PTHR38477:SF1">
    <property type="entry name" value="MUREIN L,D-TRANSPEPTIDASE CATALYTIC DOMAIN FAMILY PROTEIN"/>
    <property type="match status" value="1"/>
</dbReference>
<comment type="caution">
    <text evidence="2">The sequence shown here is derived from an EMBL/GenBank/DDBJ whole genome shotgun (WGS) entry which is preliminary data.</text>
</comment>
<sequence length="240" mass="26382">MAAHSNATALLFTLPFSLLPLTTHADTFMSRMNGSSPPISGPLEHRLAQLAPHANPHVLQLAAKALSCAAPGAQRLAVIDFSLPSTEERLWVFDLQQQTLLFEELVSHGSGSGDANAEIFSNTPESYQSSIGLFRTMNSYYGRNGYSLRLEGLEPNINDLAYERAIVIHGADYVSDDFIQQTGRLGRSQGCPAVREEITYPLIDSLKDEQYVFAYYPDQEWLETSAFLACSSPAGHLAQR</sequence>
<keyword evidence="1" id="KW-0732">Signal</keyword>
<dbReference type="InterPro" id="IPR032676">
    <property type="entry name" value="YkuD_2"/>
</dbReference>
<accession>A0A368U7J3</accession>
<evidence type="ECO:0000313" key="2">
    <source>
        <dbReference type="EMBL" id="RCV92914.1"/>
    </source>
</evidence>
<name>A0A368U7J3_9GAMM</name>
<dbReference type="PANTHER" id="PTHR38477">
    <property type="entry name" value="HYPOTHETICAL EXPORTED PROTEIN"/>
    <property type="match status" value="1"/>
</dbReference>
<proteinExistence type="predicted"/>
<dbReference type="OrthoDB" id="9815195at2"/>
<dbReference type="EMBL" id="QPIJ01000007">
    <property type="protein sequence ID" value="RCV92914.1"/>
    <property type="molecule type" value="Genomic_DNA"/>
</dbReference>
<gene>
    <name evidence="2" type="ORF">DU506_05035</name>
</gene>
<dbReference type="Pfam" id="PF13645">
    <property type="entry name" value="YkuD_2"/>
    <property type="match status" value="1"/>
</dbReference>
<protein>
    <recommendedName>
        <fullName evidence="4">Murein L,D-transpeptidase catalytic domain family protein</fullName>
    </recommendedName>
</protein>
<feature type="chain" id="PRO_5016884829" description="Murein L,D-transpeptidase catalytic domain family protein" evidence="1">
    <location>
        <begin position="26"/>
        <end position="240"/>
    </location>
</feature>
<evidence type="ECO:0000256" key="1">
    <source>
        <dbReference type="SAM" id="SignalP"/>
    </source>
</evidence>
<dbReference type="Proteomes" id="UP000253204">
    <property type="component" value="Unassembled WGS sequence"/>
</dbReference>
<dbReference type="AlphaFoldDB" id="A0A368U7J3"/>
<organism evidence="2 3">
    <name type="scientific">Vreelandella rituensis</name>
    <dbReference type="NCBI Taxonomy" id="2282306"/>
    <lineage>
        <taxon>Bacteria</taxon>
        <taxon>Pseudomonadati</taxon>
        <taxon>Pseudomonadota</taxon>
        <taxon>Gammaproteobacteria</taxon>
        <taxon>Oceanospirillales</taxon>
        <taxon>Halomonadaceae</taxon>
        <taxon>Vreelandella</taxon>
    </lineage>
</organism>